<dbReference type="Pfam" id="PF25058">
    <property type="entry name" value="ARM_TT21"/>
    <property type="match status" value="1"/>
</dbReference>
<dbReference type="InterPro" id="IPR019734">
    <property type="entry name" value="TPR_rpt"/>
</dbReference>
<dbReference type="Gene3D" id="1.25.40.10">
    <property type="entry name" value="Tetratricopeptide repeat domain"/>
    <property type="match status" value="3"/>
</dbReference>
<dbReference type="SUPFAM" id="SSF48452">
    <property type="entry name" value="TPR-like"/>
    <property type="match status" value="3"/>
</dbReference>
<keyword evidence="1" id="KW-0677">Repeat</keyword>
<dbReference type="Proteomes" id="UP000189970">
    <property type="component" value="Unassembled WGS sequence"/>
</dbReference>
<gene>
    <name evidence="4" type="ORF">BW731_00905</name>
</gene>
<evidence type="ECO:0000313" key="4">
    <source>
        <dbReference type="EMBL" id="OPF86857.1"/>
    </source>
</evidence>
<dbReference type="Pfam" id="PF13181">
    <property type="entry name" value="TPR_8"/>
    <property type="match status" value="2"/>
</dbReference>
<reference evidence="4 5" key="1">
    <citation type="submission" date="2017-02" db="EMBL/GenBank/DDBJ databases">
        <title>Vagococcus cremeus sp. nov., isolated from the small intestine of a marten, Martes flavigula.</title>
        <authorList>
            <person name="Tak E.J."/>
            <person name="Bae J.-W."/>
        </authorList>
    </citation>
    <scope>NUCLEOTIDE SEQUENCE [LARGE SCALE GENOMIC DNA]</scope>
    <source>
        <strain evidence="4 5">D7T301</strain>
    </source>
</reference>
<evidence type="ECO:0000256" key="1">
    <source>
        <dbReference type="ARBA" id="ARBA00022737"/>
    </source>
</evidence>
<dbReference type="AlphaFoldDB" id="A0A1V4DEE7"/>
<dbReference type="InterPro" id="IPR051012">
    <property type="entry name" value="CellSynth/LPSAsmb/PSIAsmb"/>
</dbReference>
<dbReference type="InterPro" id="IPR011990">
    <property type="entry name" value="TPR-like_helical_dom_sf"/>
</dbReference>
<keyword evidence="5" id="KW-1185">Reference proteome</keyword>
<comment type="caution">
    <text evidence="4">The sequence shown here is derived from an EMBL/GenBank/DDBJ whole genome shotgun (WGS) entry which is preliminary data.</text>
</comment>
<dbReference type="PANTHER" id="PTHR45586">
    <property type="entry name" value="TPR REPEAT-CONTAINING PROTEIN PA4667"/>
    <property type="match status" value="1"/>
</dbReference>
<keyword evidence="2 3" id="KW-0802">TPR repeat</keyword>
<dbReference type="SMART" id="SM00028">
    <property type="entry name" value="TPR"/>
    <property type="match status" value="8"/>
</dbReference>
<evidence type="ECO:0000313" key="5">
    <source>
        <dbReference type="Proteomes" id="UP000189970"/>
    </source>
</evidence>
<dbReference type="PROSITE" id="PS50005">
    <property type="entry name" value="TPR"/>
    <property type="match status" value="2"/>
</dbReference>
<organism evidence="4 5">
    <name type="scientific">Vagococcus martis</name>
    <dbReference type="NCBI Taxonomy" id="1768210"/>
    <lineage>
        <taxon>Bacteria</taxon>
        <taxon>Bacillati</taxon>
        <taxon>Bacillota</taxon>
        <taxon>Bacilli</taxon>
        <taxon>Lactobacillales</taxon>
        <taxon>Enterococcaceae</taxon>
        <taxon>Vagococcus</taxon>
    </lineage>
</organism>
<dbReference type="Pfam" id="PF13174">
    <property type="entry name" value="TPR_6"/>
    <property type="match status" value="1"/>
</dbReference>
<dbReference type="PANTHER" id="PTHR45586:SF14">
    <property type="entry name" value="TETRATRICOPEPTIDE TPR_2 REPEAT PROTEIN"/>
    <property type="match status" value="1"/>
</dbReference>
<feature type="repeat" description="TPR" evidence="3">
    <location>
        <begin position="204"/>
        <end position="237"/>
    </location>
</feature>
<dbReference type="RefSeq" id="WP_079344915.1">
    <property type="nucleotide sequence ID" value="NZ_MVAB01000001.1"/>
</dbReference>
<proteinExistence type="predicted"/>
<dbReference type="Pfam" id="PF13432">
    <property type="entry name" value="TPR_16"/>
    <property type="match status" value="1"/>
</dbReference>
<name>A0A1V4DEE7_9ENTE</name>
<evidence type="ECO:0000256" key="3">
    <source>
        <dbReference type="PROSITE-ProRule" id="PRU00339"/>
    </source>
</evidence>
<accession>A0A1V4DEE7</accession>
<evidence type="ECO:0000256" key="2">
    <source>
        <dbReference type="ARBA" id="ARBA00022803"/>
    </source>
</evidence>
<dbReference type="EMBL" id="MVAB01000001">
    <property type="protein sequence ID" value="OPF86857.1"/>
    <property type="molecule type" value="Genomic_DNA"/>
</dbReference>
<protein>
    <submittedName>
        <fullName evidence="4">Uncharacterized protein</fullName>
    </submittedName>
</protein>
<feature type="repeat" description="TPR" evidence="3">
    <location>
        <begin position="238"/>
        <end position="271"/>
    </location>
</feature>
<sequence>MSYSKQMLEALSSGDLAQATVYFNEALSHDLPEEKLQLADNLYQLGFLEEATALFKDLLTLYPDEDSLKISLGEIAIEEDKLEEAFEWLEQIKPSSDLYAQSLLTLADIYQMMEIPEVSEQKLKEAKQILPQEPLIDLALGELYFATESYTKAIAAYEEIKTTYPTFESPIDLDERIGVSLSRIGEYEQAVEFLESAIKQEETVERLFQLALCYYQIRENERSIELLTKVSEMNPEFNQVYYPLSQILFDEGRYDEALEVAEKGIHVNPYDVSVYHLASEASYQLNQKDQAKMYLEEVISLELDSDISKLKLAELLLKEEEFEETIHLVSSLDILDQGEAYWYLAQAYNGLEEYADAKKYYELASSYLDIDADFLKDYGLFLREEGQLDKSREVLTSYLTMVPDDLMIVSMLEE</sequence>